<dbReference type="PANTHER" id="PTHR24416">
    <property type="entry name" value="TYROSINE-PROTEIN KINASE RECEPTOR"/>
    <property type="match status" value="1"/>
</dbReference>
<evidence type="ECO:0000256" key="8">
    <source>
        <dbReference type="PROSITE-ProRule" id="PRU00024"/>
    </source>
</evidence>
<dbReference type="GO" id="GO:0004714">
    <property type="term" value="F:transmembrane receptor protein tyrosine kinase activity"/>
    <property type="evidence" value="ECO:0007669"/>
    <property type="project" value="TreeGrafter"/>
</dbReference>
<feature type="coiled-coil region" evidence="9">
    <location>
        <begin position="118"/>
        <end position="196"/>
    </location>
</feature>
<keyword evidence="8" id="KW-0863">Zinc-finger</keyword>
<dbReference type="CDD" id="cd19757">
    <property type="entry name" value="Bbox1"/>
    <property type="match status" value="1"/>
</dbReference>
<dbReference type="PANTHER" id="PTHR24416:SF600">
    <property type="entry name" value="PDGF- AND VEGF-RECEPTOR RELATED, ISOFORM J"/>
    <property type="match status" value="1"/>
</dbReference>
<comment type="subcellular location">
    <subcellularLocation>
        <location evidence="1">Endomembrane system</location>
    </subcellularLocation>
</comment>
<keyword evidence="7" id="KW-0829">Tyrosine-protein kinase</keyword>
<dbReference type="Gene3D" id="3.30.160.60">
    <property type="entry name" value="Classic Zinc Finger"/>
    <property type="match status" value="1"/>
</dbReference>
<feature type="coiled-coil region" evidence="9">
    <location>
        <begin position="224"/>
        <end position="251"/>
    </location>
</feature>
<dbReference type="InterPro" id="IPR000719">
    <property type="entry name" value="Prot_kinase_dom"/>
</dbReference>
<keyword evidence="9" id="KW-0175">Coiled coil</keyword>
<evidence type="ECO:0000256" key="4">
    <source>
        <dbReference type="ARBA" id="ARBA00022777"/>
    </source>
</evidence>
<evidence type="ECO:0000256" key="10">
    <source>
        <dbReference type="SAM" id="MobiDB-lite"/>
    </source>
</evidence>
<dbReference type="SUPFAM" id="SSF57845">
    <property type="entry name" value="B-box zinc-binding domain"/>
    <property type="match status" value="1"/>
</dbReference>
<evidence type="ECO:0000259" key="11">
    <source>
        <dbReference type="PROSITE" id="PS50011"/>
    </source>
</evidence>
<feature type="domain" description="Protein kinase" evidence="11">
    <location>
        <begin position="327"/>
        <end position="586"/>
    </location>
</feature>
<dbReference type="PROSITE" id="PS50119">
    <property type="entry name" value="ZF_BBOX"/>
    <property type="match status" value="1"/>
</dbReference>
<keyword evidence="8" id="KW-0862">Zinc</keyword>
<keyword evidence="2" id="KW-0808">Transferase</keyword>
<dbReference type="EMBL" id="CACVKT020008153">
    <property type="protein sequence ID" value="CAC5413576.1"/>
    <property type="molecule type" value="Genomic_DNA"/>
</dbReference>
<dbReference type="Proteomes" id="UP000507470">
    <property type="component" value="Unassembled WGS sequence"/>
</dbReference>
<evidence type="ECO:0000256" key="2">
    <source>
        <dbReference type="ARBA" id="ARBA00022679"/>
    </source>
</evidence>
<dbReference type="PRINTS" id="PR00109">
    <property type="entry name" value="TYRKINASE"/>
</dbReference>
<dbReference type="PROSITE" id="PS50011">
    <property type="entry name" value="PROTEIN_KINASE_DOM"/>
    <property type="match status" value="1"/>
</dbReference>
<feature type="domain" description="B box-type" evidence="12">
    <location>
        <begin position="1"/>
        <end position="51"/>
    </location>
</feature>
<evidence type="ECO:0000313" key="14">
    <source>
        <dbReference type="Proteomes" id="UP000507470"/>
    </source>
</evidence>
<dbReference type="Gene3D" id="3.30.200.20">
    <property type="entry name" value="Phosphorylase Kinase, domain 1"/>
    <property type="match status" value="1"/>
</dbReference>
<dbReference type="OrthoDB" id="6097706at2759"/>
<dbReference type="GO" id="GO:0050793">
    <property type="term" value="P:regulation of developmental process"/>
    <property type="evidence" value="ECO:0007669"/>
    <property type="project" value="UniProtKB-ARBA"/>
</dbReference>
<dbReference type="GO" id="GO:0030182">
    <property type="term" value="P:neuron differentiation"/>
    <property type="evidence" value="ECO:0007669"/>
    <property type="project" value="UniProtKB-ARBA"/>
</dbReference>
<organism evidence="13 14">
    <name type="scientific">Mytilus coruscus</name>
    <name type="common">Sea mussel</name>
    <dbReference type="NCBI Taxonomy" id="42192"/>
    <lineage>
        <taxon>Eukaryota</taxon>
        <taxon>Metazoa</taxon>
        <taxon>Spiralia</taxon>
        <taxon>Lophotrochozoa</taxon>
        <taxon>Mollusca</taxon>
        <taxon>Bivalvia</taxon>
        <taxon>Autobranchia</taxon>
        <taxon>Pteriomorphia</taxon>
        <taxon>Mytilida</taxon>
        <taxon>Mytiloidea</taxon>
        <taxon>Mytilidae</taxon>
        <taxon>Mytilinae</taxon>
        <taxon>Mytilus</taxon>
    </lineage>
</organism>
<proteinExistence type="predicted"/>
<feature type="compositionally biased region" description="Basic and acidic residues" evidence="10">
    <location>
        <begin position="637"/>
        <end position="647"/>
    </location>
</feature>
<dbReference type="PROSITE" id="PS00109">
    <property type="entry name" value="PROTEIN_KINASE_TYR"/>
    <property type="match status" value="1"/>
</dbReference>
<evidence type="ECO:0000256" key="3">
    <source>
        <dbReference type="ARBA" id="ARBA00022741"/>
    </source>
</evidence>
<dbReference type="GO" id="GO:0005886">
    <property type="term" value="C:plasma membrane"/>
    <property type="evidence" value="ECO:0007669"/>
    <property type="project" value="TreeGrafter"/>
</dbReference>
<evidence type="ECO:0000313" key="13">
    <source>
        <dbReference type="EMBL" id="CAC5413576.1"/>
    </source>
</evidence>
<reference evidence="13 14" key="1">
    <citation type="submission" date="2020-06" db="EMBL/GenBank/DDBJ databases">
        <authorList>
            <person name="Li R."/>
            <person name="Bekaert M."/>
        </authorList>
    </citation>
    <scope>NUCLEOTIDE SEQUENCE [LARGE SCALE GENOMIC DNA]</scope>
    <source>
        <strain evidence="14">wild</strain>
    </source>
</reference>
<dbReference type="CDD" id="cd00192">
    <property type="entry name" value="PTKc"/>
    <property type="match status" value="1"/>
</dbReference>
<dbReference type="Pfam" id="PF07714">
    <property type="entry name" value="PK_Tyr_Ser-Thr"/>
    <property type="match status" value="1"/>
</dbReference>
<feature type="region of interest" description="Disordered" evidence="10">
    <location>
        <begin position="609"/>
        <end position="647"/>
    </location>
</feature>
<dbReference type="AlphaFoldDB" id="A0A6J8E0D1"/>
<evidence type="ECO:0000256" key="5">
    <source>
        <dbReference type="ARBA" id="ARBA00022840"/>
    </source>
</evidence>
<evidence type="ECO:0000256" key="6">
    <source>
        <dbReference type="ARBA" id="ARBA00023136"/>
    </source>
</evidence>
<name>A0A6J8E0D1_MYTCO</name>
<evidence type="ECO:0000256" key="9">
    <source>
        <dbReference type="SAM" id="Coils"/>
    </source>
</evidence>
<dbReference type="InterPro" id="IPR008266">
    <property type="entry name" value="Tyr_kinase_AS"/>
</dbReference>
<keyword evidence="6" id="KW-0472">Membrane</keyword>
<evidence type="ECO:0000259" key="12">
    <source>
        <dbReference type="PROSITE" id="PS50119"/>
    </source>
</evidence>
<dbReference type="GO" id="GO:0048468">
    <property type="term" value="P:cell development"/>
    <property type="evidence" value="ECO:0007669"/>
    <property type="project" value="UniProtKB-ARBA"/>
</dbReference>
<keyword evidence="8" id="KW-0479">Metal-binding</keyword>
<keyword evidence="5" id="KW-0067">ATP-binding</keyword>
<protein>
    <submittedName>
        <fullName evidence="13">Uncharacterized protein</fullName>
    </submittedName>
</protein>
<dbReference type="GO" id="GO:0043235">
    <property type="term" value="C:receptor complex"/>
    <property type="evidence" value="ECO:0007669"/>
    <property type="project" value="TreeGrafter"/>
</dbReference>
<dbReference type="GO" id="GO:0007169">
    <property type="term" value="P:cell surface receptor protein tyrosine kinase signaling pathway"/>
    <property type="evidence" value="ECO:0007669"/>
    <property type="project" value="TreeGrafter"/>
</dbReference>
<keyword evidence="4" id="KW-0418">Kinase</keyword>
<sequence length="647" mass="72816">MAEQMCDPCSRDEVETCATTWCTDCEEALCADCTRAHRRNKLSLSHVLLDTKEISSLPASTITTQTFCDIHCDILLDFYCQSHEKTCCRSCMVEAHRNCGNVIPLSEASKNIKSSPIIEELSAEIENVISTVDKLLQNGNGNLREIENQEKEILDSLSKAKKQATDTFDKAEQSLKKDLMKEKKVIEEKVKGQEETMIHIKKATEVSDQELKFVERFASDIQGYHQLRKVKQDLRTKADELETSISKITKMSLKYDNATDWCMKSLGSVSVEVVPCPIVYNSLYKTSKPEVSASAPPPPVRMTKEQTILDHPEENAINVLEIPAGSIRKGLKIKSGQFADVWKGTWASVKLGRSKEVVVKEAKDNEAALTHLKSQINILATCNHTNIITLYGICVGPPFSMVIEFMTQGNLSQFLRKMDRHSHYISERLEELASIAVQVCNGMEYLNSKRIVHTDLSAKNVLIADGIIAKITGFGMAKILGNGDTLKMDAAFPVPIKWTAPEVLLDKTISIMSDVWSFGILMVEIIMLGQEPYPGIKKQDFIPMMKSGYRHPQPEDCSDLIYDILLRCWNEDPNERPTFDFLYNFFDTVEVINDDDMGNDDVMSIASNEEENVPSSFGDLHEDILPTQRSKSKKKQQQKDKEKCTIS</sequence>
<dbReference type="InterPro" id="IPR000315">
    <property type="entry name" value="Znf_B-box"/>
</dbReference>
<dbReference type="GO" id="GO:0008270">
    <property type="term" value="F:zinc ion binding"/>
    <property type="evidence" value="ECO:0007669"/>
    <property type="project" value="UniProtKB-KW"/>
</dbReference>
<dbReference type="SUPFAM" id="SSF56112">
    <property type="entry name" value="Protein kinase-like (PK-like)"/>
    <property type="match status" value="1"/>
</dbReference>
<evidence type="ECO:0000256" key="7">
    <source>
        <dbReference type="ARBA" id="ARBA00023137"/>
    </source>
</evidence>
<dbReference type="InterPro" id="IPR050122">
    <property type="entry name" value="RTK"/>
</dbReference>
<accession>A0A6J8E0D1</accession>
<evidence type="ECO:0000256" key="1">
    <source>
        <dbReference type="ARBA" id="ARBA00004308"/>
    </source>
</evidence>
<keyword evidence="3" id="KW-0547">Nucleotide-binding</keyword>
<dbReference type="FunFam" id="1.10.510.10:FF:001512">
    <property type="entry name" value="Receptor tyrosine-protein kinase erbB-2"/>
    <property type="match status" value="1"/>
</dbReference>
<dbReference type="GO" id="GO:0005524">
    <property type="term" value="F:ATP binding"/>
    <property type="evidence" value="ECO:0007669"/>
    <property type="project" value="UniProtKB-KW"/>
</dbReference>
<dbReference type="InterPro" id="IPR011009">
    <property type="entry name" value="Kinase-like_dom_sf"/>
</dbReference>
<gene>
    <name evidence="13" type="ORF">MCOR_46456</name>
</gene>
<keyword evidence="14" id="KW-1185">Reference proteome</keyword>
<dbReference type="InterPro" id="IPR001245">
    <property type="entry name" value="Ser-Thr/Tyr_kinase_cat_dom"/>
</dbReference>
<dbReference type="Gene3D" id="1.10.510.10">
    <property type="entry name" value="Transferase(Phosphotransferase) domain 1"/>
    <property type="match status" value="1"/>
</dbReference>
<dbReference type="GO" id="GO:0012505">
    <property type="term" value="C:endomembrane system"/>
    <property type="evidence" value="ECO:0007669"/>
    <property type="project" value="UniProtKB-SubCell"/>
</dbReference>